<evidence type="ECO:0000256" key="1">
    <source>
        <dbReference type="ARBA" id="ARBA00004196"/>
    </source>
</evidence>
<comment type="subcellular location">
    <subcellularLocation>
        <location evidence="1">Cell envelope</location>
    </subcellularLocation>
</comment>
<dbReference type="AlphaFoldDB" id="A0A4Z1E011"/>
<comment type="caution">
    <text evidence="6">The sequence shown here is derived from an EMBL/GenBank/DDBJ whole genome shotgun (WGS) entry which is preliminary data.</text>
</comment>
<accession>A0A4Z1E011</accession>
<dbReference type="PANTHER" id="PTHR43649">
    <property type="entry name" value="ARABINOSE-BINDING PROTEIN-RELATED"/>
    <property type="match status" value="1"/>
</dbReference>
<feature type="signal peptide" evidence="5">
    <location>
        <begin position="1"/>
        <end position="18"/>
    </location>
</feature>
<keyword evidence="7" id="KW-1185">Reference proteome</keyword>
<evidence type="ECO:0000256" key="4">
    <source>
        <dbReference type="ARBA" id="ARBA00022729"/>
    </source>
</evidence>
<dbReference type="RefSeq" id="WP_135849237.1">
    <property type="nucleotide sequence ID" value="NZ_RHPJ01000002.1"/>
</dbReference>
<evidence type="ECO:0000256" key="5">
    <source>
        <dbReference type="SAM" id="SignalP"/>
    </source>
</evidence>
<evidence type="ECO:0000313" key="7">
    <source>
        <dbReference type="Proteomes" id="UP000297318"/>
    </source>
</evidence>
<reference evidence="6 7" key="1">
    <citation type="submission" date="2018-11" db="EMBL/GenBank/DDBJ databases">
        <title>Complete genome sequencing of the Actinobacteria Serinibacter sp. K3-2.</title>
        <authorList>
            <person name="Rakitin A.L."/>
            <person name="Beletsky A.V."/>
            <person name="Mardanov A.V."/>
            <person name="Ravin N.V."/>
            <person name="Gromova A.S."/>
            <person name="Filippova S.N."/>
            <person name="Gal'Chenko V.F."/>
        </authorList>
    </citation>
    <scope>NUCLEOTIDE SEQUENCE [LARGE SCALE GENOMIC DNA]</scope>
    <source>
        <strain evidence="6 7">K3-2</strain>
    </source>
</reference>
<dbReference type="EMBL" id="RHPJ01000002">
    <property type="protein sequence ID" value="TGO05196.1"/>
    <property type="molecule type" value="Genomic_DNA"/>
</dbReference>
<evidence type="ECO:0000313" key="6">
    <source>
        <dbReference type="EMBL" id="TGO05196.1"/>
    </source>
</evidence>
<feature type="chain" id="PRO_5038795079" evidence="5">
    <location>
        <begin position="19"/>
        <end position="448"/>
    </location>
</feature>
<dbReference type="Proteomes" id="UP000297318">
    <property type="component" value="Unassembled WGS sequence"/>
</dbReference>
<protein>
    <submittedName>
        <fullName evidence="6">N-Acetyl-D-glucosamine ABC transport system, sugar-binding protein</fullName>
    </submittedName>
</protein>
<dbReference type="InterPro" id="IPR050490">
    <property type="entry name" value="Bact_solute-bd_prot1"/>
</dbReference>
<dbReference type="SUPFAM" id="SSF53850">
    <property type="entry name" value="Periplasmic binding protein-like II"/>
    <property type="match status" value="1"/>
</dbReference>
<dbReference type="PANTHER" id="PTHR43649:SF31">
    <property type="entry name" value="SN-GLYCEROL-3-PHOSPHATE-BINDING PERIPLASMIC PROTEIN UGPB"/>
    <property type="match status" value="1"/>
</dbReference>
<name>A0A4Z1E011_9MICO</name>
<sequence>MRKSLKTALAGSVVLVLAACGSGGSGTGGDSATGEISYWLWDSNQVPAYQACATAFTEANPEITVKIEQFGWEDYWTKVTAGFVGGSGPDVFVDHLSKYGEFAQQGQVIDLDELIERDSVDTSVYAEGLLDPWVGPEGGTYGMPKDFDTTAFFYNTAMLEEAGITAEELWAADWNPSDGGTFEDIVARLTVDTNGVRGNEPGFDPSSIAVYGLGLNPHYEETGQMQWANFTGTLDWDYLESNPWGTQYNLDDPEFQETIGWFYGLADKGYAPASGVFSEETLTQIGSGQVAMGTNGSWATNSFQALDGIDVGIAPGPVGESGARGSIYNGVADSINAGSDKQDAAWEWVKFLGSTDCQDLVAEQAIVFPSIPSSSDKALAAFEAAGVDVSAFFSYLEDDNRTFLPPITLQAGEVNALAKTALENIALGNADPSSLTQVNEQINALLAD</sequence>
<dbReference type="Pfam" id="PF13416">
    <property type="entry name" value="SBP_bac_8"/>
    <property type="match status" value="1"/>
</dbReference>
<keyword evidence="3" id="KW-0813">Transport</keyword>
<dbReference type="Gene3D" id="3.40.190.10">
    <property type="entry name" value="Periplasmic binding protein-like II"/>
    <property type="match status" value="1"/>
</dbReference>
<evidence type="ECO:0000256" key="2">
    <source>
        <dbReference type="ARBA" id="ARBA00008520"/>
    </source>
</evidence>
<dbReference type="OrthoDB" id="1650177at2"/>
<comment type="similarity">
    <text evidence="2">Belongs to the bacterial solute-binding protein 1 family.</text>
</comment>
<keyword evidence="4 5" id="KW-0732">Signal</keyword>
<gene>
    <name evidence="6" type="ORF">SERN_1200</name>
</gene>
<proteinExistence type="inferred from homology"/>
<evidence type="ECO:0000256" key="3">
    <source>
        <dbReference type="ARBA" id="ARBA00022448"/>
    </source>
</evidence>
<dbReference type="PROSITE" id="PS51257">
    <property type="entry name" value="PROKAR_LIPOPROTEIN"/>
    <property type="match status" value="1"/>
</dbReference>
<dbReference type="InterPro" id="IPR006059">
    <property type="entry name" value="SBP"/>
</dbReference>
<organism evidence="6 7">
    <name type="scientific">Serinibacter arcticus</name>
    <dbReference type="NCBI Taxonomy" id="1655435"/>
    <lineage>
        <taxon>Bacteria</taxon>
        <taxon>Bacillati</taxon>
        <taxon>Actinomycetota</taxon>
        <taxon>Actinomycetes</taxon>
        <taxon>Micrococcales</taxon>
        <taxon>Beutenbergiaceae</taxon>
        <taxon>Serinibacter</taxon>
    </lineage>
</organism>
<dbReference type="CDD" id="cd13585">
    <property type="entry name" value="PBP2_TMBP_like"/>
    <property type="match status" value="1"/>
</dbReference>
<dbReference type="GO" id="GO:0030313">
    <property type="term" value="C:cell envelope"/>
    <property type="evidence" value="ECO:0007669"/>
    <property type="project" value="UniProtKB-SubCell"/>
</dbReference>